<comment type="subcellular location">
    <subcellularLocation>
        <location evidence="1">Cell membrane</location>
        <topology evidence="1">Multi-pass membrane protein</topology>
    </subcellularLocation>
</comment>
<evidence type="ECO:0000256" key="5">
    <source>
        <dbReference type="ARBA" id="ARBA00023136"/>
    </source>
</evidence>
<keyword evidence="10" id="KW-1185">Reference proteome</keyword>
<name>A0ABD2P4K1_9CUCU</name>
<dbReference type="GO" id="GO:0005886">
    <property type="term" value="C:plasma membrane"/>
    <property type="evidence" value="ECO:0007669"/>
    <property type="project" value="UniProtKB-SubCell"/>
</dbReference>
<evidence type="ECO:0008006" key="11">
    <source>
        <dbReference type="Google" id="ProtNLM"/>
    </source>
</evidence>
<keyword evidence="6" id="KW-0675">Receptor</keyword>
<dbReference type="EMBL" id="JABFTP020000185">
    <property type="protein sequence ID" value="KAL3285892.1"/>
    <property type="molecule type" value="Genomic_DNA"/>
</dbReference>
<keyword evidence="7" id="KW-0325">Glycoprotein</keyword>
<evidence type="ECO:0000313" key="9">
    <source>
        <dbReference type="EMBL" id="KAL3285892.1"/>
    </source>
</evidence>
<protein>
    <recommendedName>
        <fullName evidence="11">Ionotropic receptor</fullName>
    </recommendedName>
</protein>
<comment type="caution">
    <text evidence="9">The sequence shown here is derived from an EMBL/GenBank/DDBJ whole genome shotgun (WGS) entry which is preliminary data.</text>
</comment>
<dbReference type="PANTHER" id="PTHR42643:SF24">
    <property type="entry name" value="IONOTROPIC RECEPTOR 60A"/>
    <property type="match status" value="1"/>
</dbReference>
<evidence type="ECO:0000256" key="8">
    <source>
        <dbReference type="SAM" id="Phobius"/>
    </source>
</evidence>
<evidence type="ECO:0000256" key="6">
    <source>
        <dbReference type="ARBA" id="ARBA00023170"/>
    </source>
</evidence>
<dbReference type="PANTHER" id="PTHR42643">
    <property type="entry name" value="IONOTROPIC RECEPTOR 20A-RELATED"/>
    <property type="match status" value="1"/>
</dbReference>
<organism evidence="9 10">
    <name type="scientific">Cryptolaemus montrouzieri</name>
    <dbReference type="NCBI Taxonomy" id="559131"/>
    <lineage>
        <taxon>Eukaryota</taxon>
        <taxon>Metazoa</taxon>
        <taxon>Ecdysozoa</taxon>
        <taxon>Arthropoda</taxon>
        <taxon>Hexapoda</taxon>
        <taxon>Insecta</taxon>
        <taxon>Pterygota</taxon>
        <taxon>Neoptera</taxon>
        <taxon>Endopterygota</taxon>
        <taxon>Coleoptera</taxon>
        <taxon>Polyphaga</taxon>
        <taxon>Cucujiformia</taxon>
        <taxon>Coccinelloidea</taxon>
        <taxon>Coccinellidae</taxon>
        <taxon>Scymninae</taxon>
        <taxon>Scymnini</taxon>
        <taxon>Cryptolaemus</taxon>
    </lineage>
</organism>
<keyword evidence="3 8" id="KW-0812">Transmembrane</keyword>
<gene>
    <name evidence="9" type="ORF">HHI36_000412</name>
</gene>
<evidence type="ECO:0000256" key="7">
    <source>
        <dbReference type="ARBA" id="ARBA00023180"/>
    </source>
</evidence>
<evidence type="ECO:0000313" key="10">
    <source>
        <dbReference type="Proteomes" id="UP001516400"/>
    </source>
</evidence>
<keyword evidence="2" id="KW-1003">Cell membrane</keyword>
<evidence type="ECO:0000256" key="1">
    <source>
        <dbReference type="ARBA" id="ARBA00004651"/>
    </source>
</evidence>
<feature type="transmembrane region" description="Helical" evidence="8">
    <location>
        <begin position="338"/>
        <end position="355"/>
    </location>
</feature>
<reference evidence="9 10" key="1">
    <citation type="journal article" date="2021" name="BMC Biol.">
        <title>Horizontally acquired antibacterial genes associated with adaptive radiation of ladybird beetles.</title>
        <authorList>
            <person name="Li H.S."/>
            <person name="Tang X.F."/>
            <person name="Huang Y.H."/>
            <person name="Xu Z.Y."/>
            <person name="Chen M.L."/>
            <person name="Du X.Y."/>
            <person name="Qiu B.Y."/>
            <person name="Chen P.T."/>
            <person name="Zhang W."/>
            <person name="Slipinski A."/>
            <person name="Escalona H.E."/>
            <person name="Waterhouse R.M."/>
            <person name="Zwick A."/>
            <person name="Pang H."/>
        </authorList>
    </citation>
    <scope>NUCLEOTIDE SEQUENCE [LARGE SCALE GENOMIC DNA]</scope>
    <source>
        <strain evidence="9">SYSU2018</strain>
    </source>
</reference>
<evidence type="ECO:0000256" key="4">
    <source>
        <dbReference type="ARBA" id="ARBA00022989"/>
    </source>
</evidence>
<evidence type="ECO:0000256" key="3">
    <source>
        <dbReference type="ARBA" id="ARBA00022692"/>
    </source>
</evidence>
<proteinExistence type="predicted"/>
<dbReference type="AlphaFoldDB" id="A0ABD2P4K1"/>
<keyword evidence="5 8" id="KW-0472">Membrane</keyword>
<dbReference type="InterPro" id="IPR052192">
    <property type="entry name" value="Insect_Ionotropic_Sensory_Rcpt"/>
</dbReference>
<accession>A0ABD2P4K1</accession>
<dbReference type="SUPFAM" id="SSF53850">
    <property type="entry name" value="Periplasmic binding protein-like II"/>
    <property type="match status" value="1"/>
</dbReference>
<keyword evidence="4 8" id="KW-1133">Transmembrane helix</keyword>
<feature type="transmembrane region" description="Helical" evidence="8">
    <location>
        <begin position="519"/>
        <end position="540"/>
    </location>
</feature>
<evidence type="ECO:0000256" key="2">
    <source>
        <dbReference type="ARBA" id="ARBA00022475"/>
    </source>
</evidence>
<feature type="transmembrane region" description="Helical" evidence="8">
    <location>
        <begin position="274"/>
        <end position="299"/>
    </location>
</feature>
<dbReference type="Proteomes" id="UP001516400">
    <property type="component" value="Unassembled WGS sequence"/>
</dbReference>
<sequence length="547" mass="64059">MHGLELHTFLPFLQCVSGILKNYTSTGNYIAVVNSEYNFDIPVVRIQGSHIKLTSFMYRKFDFYVIDLDKTNIAQFLQIFHEDGNFHAGNKFLCIGRNISSNILESLSYYYIVNAIFLDSYSGILKTFFPFEKANLHKVNTNLQVIGKCSDTSRLDQNNLFPNKLPEKWTNSTITFCQTSIEPLAFVDDKKKGIGTEIYRLILKTIGATPNRTMIEFDNSNRRQEFIKQIFISRTCDFYVAGYPDKFFELTIPYYIDGMYWFVPSPAMNKNYNFIFGIFSTSVWLVWLASILCIAWCWYVPSHSNRKGQGLFFEEVLLCVKLVLEQTVKLRILRKTNFILYTIIIFSTFMMGNIYKGRIVYVLSGIHYEESILNEEGIMKHNIKPGLFPIHMKWFRDERKFFDYMNNNYQICKMDTTCEDIAAVERNIAVLRSQIIMQYRNKDYIGEDGRLQLIRLPNPTMIVHFMCFFLPGQSVFPQINQYTHYLLQNGIISKIISKYSLKIPAQNRKFYRRVLTMQLLKWLFVLWLVGLIASCVIFTLEITRSLA</sequence>